<reference evidence="1" key="1">
    <citation type="submission" date="2014-09" db="EMBL/GenBank/DDBJ databases">
        <authorList>
            <person name="Magalhaes I.L.F."/>
            <person name="Oliveira U."/>
            <person name="Santos F.R."/>
            <person name="Vidigal T.H.D.A."/>
            <person name="Brescovit A.D."/>
            <person name="Santos A.J."/>
        </authorList>
    </citation>
    <scope>NUCLEOTIDE SEQUENCE</scope>
    <source>
        <tissue evidence="1">Shoot tissue taken approximately 20 cm above the soil surface</tissue>
    </source>
</reference>
<accession>A0A0A9C3D0</accession>
<dbReference type="EMBL" id="GBRH01227839">
    <property type="protein sequence ID" value="JAD70056.1"/>
    <property type="molecule type" value="Transcribed_RNA"/>
</dbReference>
<sequence length="22" mass="2359">MVAHALAAYLGRLILGPYSLKT</sequence>
<name>A0A0A9C3D0_ARUDO</name>
<reference evidence="1" key="2">
    <citation type="journal article" date="2015" name="Data Brief">
        <title>Shoot transcriptome of the giant reed, Arundo donax.</title>
        <authorList>
            <person name="Barrero R.A."/>
            <person name="Guerrero F.D."/>
            <person name="Moolhuijzen P."/>
            <person name="Goolsby J.A."/>
            <person name="Tidwell J."/>
            <person name="Bellgard S.E."/>
            <person name="Bellgard M.I."/>
        </authorList>
    </citation>
    <scope>NUCLEOTIDE SEQUENCE</scope>
    <source>
        <tissue evidence="1">Shoot tissue taken approximately 20 cm above the soil surface</tissue>
    </source>
</reference>
<dbReference type="AlphaFoldDB" id="A0A0A9C3D0"/>
<proteinExistence type="predicted"/>
<protein>
    <submittedName>
        <fullName evidence="1">Uncharacterized protein</fullName>
    </submittedName>
</protein>
<organism evidence="1">
    <name type="scientific">Arundo donax</name>
    <name type="common">Giant reed</name>
    <name type="synonym">Donax arundinaceus</name>
    <dbReference type="NCBI Taxonomy" id="35708"/>
    <lineage>
        <taxon>Eukaryota</taxon>
        <taxon>Viridiplantae</taxon>
        <taxon>Streptophyta</taxon>
        <taxon>Embryophyta</taxon>
        <taxon>Tracheophyta</taxon>
        <taxon>Spermatophyta</taxon>
        <taxon>Magnoliopsida</taxon>
        <taxon>Liliopsida</taxon>
        <taxon>Poales</taxon>
        <taxon>Poaceae</taxon>
        <taxon>PACMAD clade</taxon>
        <taxon>Arundinoideae</taxon>
        <taxon>Arundineae</taxon>
        <taxon>Arundo</taxon>
    </lineage>
</organism>
<evidence type="ECO:0000313" key="1">
    <source>
        <dbReference type="EMBL" id="JAD70056.1"/>
    </source>
</evidence>